<gene>
    <name evidence="3" type="ORF">ABC974_06990</name>
</gene>
<evidence type="ECO:0000313" key="4">
    <source>
        <dbReference type="Proteomes" id="UP001419910"/>
    </source>
</evidence>
<evidence type="ECO:0000313" key="3">
    <source>
        <dbReference type="EMBL" id="MEN2789362.1"/>
    </source>
</evidence>
<dbReference type="RefSeq" id="WP_343887337.1">
    <property type="nucleotide sequence ID" value="NZ_BAAAEH010000002.1"/>
</dbReference>
<reference evidence="3 4" key="1">
    <citation type="submission" date="2024-05" db="EMBL/GenBank/DDBJ databases">
        <authorList>
            <person name="Liu Q."/>
            <person name="Xin Y.-H."/>
        </authorList>
    </citation>
    <scope>NUCLEOTIDE SEQUENCE [LARGE SCALE GENOMIC DNA]</scope>
    <source>
        <strain evidence="3 4">CGMCC 1.10181</strain>
    </source>
</reference>
<name>A0ABU9Y0R5_9SPHN</name>
<protein>
    <submittedName>
        <fullName evidence="3">SRPBCC family protein</fullName>
    </submittedName>
</protein>
<dbReference type="CDD" id="cd08893">
    <property type="entry name" value="SRPBCC_CalC_Aha1-like_GntR-HTH"/>
    <property type="match status" value="1"/>
</dbReference>
<dbReference type="EMBL" id="JBDIME010000004">
    <property type="protein sequence ID" value="MEN2789362.1"/>
    <property type="molecule type" value="Genomic_DNA"/>
</dbReference>
<feature type="domain" description="Activator of Hsp90 ATPase homologue 1/2-like C-terminal" evidence="2">
    <location>
        <begin position="15"/>
        <end position="140"/>
    </location>
</feature>
<evidence type="ECO:0000259" key="2">
    <source>
        <dbReference type="Pfam" id="PF08327"/>
    </source>
</evidence>
<dbReference type="InterPro" id="IPR023393">
    <property type="entry name" value="START-like_dom_sf"/>
</dbReference>
<dbReference type="InterPro" id="IPR013538">
    <property type="entry name" value="ASHA1/2-like_C"/>
</dbReference>
<organism evidence="3 4">
    <name type="scientific">Sphingomonas oligophenolica</name>
    <dbReference type="NCBI Taxonomy" id="301154"/>
    <lineage>
        <taxon>Bacteria</taxon>
        <taxon>Pseudomonadati</taxon>
        <taxon>Pseudomonadota</taxon>
        <taxon>Alphaproteobacteria</taxon>
        <taxon>Sphingomonadales</taxon>
        <taxon>Sphingomonadaceae</taxon>
        <taxon>Sphingomonas</taxon>
    </lineage>
</organism>
<evidence type="ECO:0000256" key="1">
    <source>
        <dbReference type="ARBA" id="ARBA00006817"/>
    </source>
</evidence>
<proteinExistence type="inferred from homology"/>
<accession>A0ABU9Y0R5</accession>
<comment type="similarity">
    <text evidence="1">Belongs to the AHA1 family.</text>
</comment>
<dbReference type="SUPFAM" id="SSF55961">
    <property type="entry name" value="Bet v1-like"/>
    <property type="match status" value="1"/>
</dbReference>
<comment type="caution">
    <text evidence="3">The sequence shown here is derived from an EMBL/GenBank/DDBJ whole genome shotgun (WGS) entry which is preliminary data.</text>
</comment>
<dbReference type="Pfam" id="PF08327">
    <property type="entry name" value="AHSA1"/>
    <property type="match status" value="1"/>
</dbReference>
<dbReference type="Proteomes" id="UP001419910">
    <property type="component" value="Unassembled WGS sequence"/>
</dbReference>
<dbReference type="Gene3D" id="3.30.530.20">
    <property type="match status" value="1"/>
</dbReference>
<keyword evidence="4" id="KW-1185">Reference proteome</keyword>
<sequence length="150" mass="16702">MTTPKSSFVYVTYIKTTPERAWEALISPDFAVQYWLGTRPEAEWKLGGAWKLISKNGNVTDTGEITAFDPPRRLGIRWRNEWSPELNAEGWSLCTMEIEPVGDAVKLTVTHSIEREESKLVVAVSGGWPQILSNLKSLLETGSVVLPAKA</sequence>